<evidence type="ECO:0000313" key="1">
    <source>
        <dbReference type="EMBL" id="PZD97730.1"/>
    </source>
</evidence>
<name>A0A2W1LI88_9BACL</name>
<dbReference type="Proteomes" id="UP000249522">
    <property type="component" value="Unassembled WGS sequence"/>
</dbReference>
<dbReference type="CDD" id="cd03801">
    <property type="entry name" value="GT4_PimA-like"/>
    <property type="match status" value="1"/>
</dbReference>
<protein>
    <recommendedName>
        <fullName evidence="3">Glycosyltransferase</fullName>
    </recommendedName>
</protein>
<dbReference type="Pfam" id="PF13692">
    <property type="entry name" value="Glyco_trans_1_4"/>
    <property type="match status" value="1"/>
</dbReference>
<organism evidence="1 2">
    <name type="scientific">Paenibacillus sambharensis</name>
    <dbReference type="NCBI Taxonomy" id="1803190"/>
    <lineage>
        <taxon>Bacteria</taxon>
        <taxon>Bacillati</taxon>
        <taxon>Bacillota</taxon>
        <taxon>Bacilli</taxon>
        <taxon>Bacillales</taxon>
        <taxon>Paenibacillaceae</taxon>
        <taxon>Paenibacillus</taxon>
    </lineage>
</organism>
<dbReference type="PANTHER" id="PTHR12526">
    <property type="entry name" value="GLYCOSYLTRANSFERASE"/>
    <property type="match status" value="1"/>
</dbReference>
<gene>
    <name evidence="1" type="ORF">DNH61_00235</name>
</gene>
<comment type="caution">
    <text evidence="1">The sequence shown here is derived from an EMBL/GenBank/DDBJ whole genome shotgun (WGS) entry which is preliminary data.</text>
</comment>
<dbReference type="SUPFAM" id="SSF53756">
    <property type="entry name" value="UDP-Glycosyltransferase/glycogen phosphorylase"/>
    <property type="match status" value="1"/>
</dbReference>
<keyword evidence="2" id="KW-1185">Reference proteome</keyword>
<reference evidence="1 2" key="1">
    <citation type="submission" date="2018-06" db="EMBL/GenBank/DDBJ databases">
        <title>Paenibacillus imtechensis sp. nov.</title>
        <authorList>
            <person name="Pinnaka A.K."/>
            <person name="Singh H."/>
            <person name="Kaur M."/>
        </authorList>
    </citation>
    <scope>NUCLEOTIDE SEQUENCE [LARGE SCALE GENOMIC DNA]</scope>
    <source>
        <strain evidence="1 2">SMB1</strain>
    </source>
</reference>
<evidence type="ECO:0008006" key="3">
    <source>
        <dbReference type="Google" id="ProtNLM"/>
    </source>
</evidence>
<dbReference type="OrthoDB" id="525353at2"/>
<evidence type="ECO:0000313" key="2">
    <source>
        <dbReference type="Proteomes" id="UP000249522"/>
    </source>
</evidence>
<dbReference type="AlphaFoldDB" id="A0A2W1LI88"/>
<dbReference type="RefSeq" id="WP_111144693.1">
    <property type="nucleotide sequence ID" value="NZ_QKRB01000006.1"/>
</dbReference>
<proteinExistence type="predicted"/>
<dbReference type="Gene3D" id="3.40.50.2000">
    <property type="entry name" value="Glycogen Phosphorylase B"/>
    <property type="match status" value="1"/>
</dbReference>
<sequence length="392" mass="44231">MKVLVVCSDFPYPADHGGRVDTWGRIKIMSELGWDIDLAVCGKYEPSPADLEAVKRVVSEVYLCGRSSGIVDLLSPLPLQVQSRKRLRSLQVGSGYDHVLLEGDYVYPILHNPQVSGANMVLRVHNNESAYFKSLGRSARKAVHKLYYWMESIKFAGLQKKLAQHVDKYLFISSKEYDVFKNEYPHKGSLFLPPPITRETFETSHFAAKNVVFIGSLFMPNNREAVEWYLKHVHPRLLNEEGYKLIIAGNSRGQGTQWITDYGLSRIEVHDSPKSLDDIYRSGYLFINPMRNGAGVKLKTIEAIQNGLPVVSTSVGCEGTGLVHREHIMIADQPDDFIHAVKSLLDDWAYAGKLLSQSQSYIRKHYDHKAILSGVFGSGIQEQREPLIKQVL</sequence>
<accession>A0A2W1LI88</accession>
<dbReference type="EMBL" id="QKRB01000006">
    <property type="protein sequence ID" value="PZD97730.1"/>
    <property type="molecule type" value="Genomic_DNA"/>
</dbReference>